<dbReference type="OrthoDB" id="192847at2"/>
<feature type="domain" description="Transcription elongation factor GreA/GreB C-terminal" evidence="1">
    <location>
        <begin position="57"/>
        <end position="132"/>
    </location>
</feature>
<dbReference type="SUPFAM" id="SSF54534">
    <property type="entry name" value="FKBP-like"/>
    <property type="match status" value="1"/>
</dbReference>
<dbReference type="InterPro" id="IPR036953">
    <property type="entry name" value="GreA/GreB_C_sf"/>
</dbReference>
<dbReference type="GO" id="GO:0006354">
    <property type="term" value="P:DNA-templated transcription elongation"/>
    <property type="evidence" value="ECO:0007669"/>
    <property type="project" value="TreeGrafter"/>
</dbReference>
<dbReference type="GO" id="GO:0032784">
    <property type="term" value="P:regulation of DNA-templated transcription elongation"/>
    <property type="evidence" value="ECO:0007669"/>
    <property type="project" value="InterPro"/>
</dbReference>
<accession>A0A239BR27</accession>
<organism evidence="2 3">
    <name type="scientific">Edaphosphingomonas laterariae</name>
    <dbReference type="NCBI Taxonomy" id="861865"/>
    <lineage>
        <taxon>Bacteria</taxon>
        <taxon>Pseudomonadati</taxon>
        <taxon>Pseudomonadota</taxon>
        <taxon>Alphaproteobacteria</taxon>
        <taxon>Sphingomonadales</taxon>
        <taxon>Rhizorhabdaceae</taxon>
        <taxon>Edaphosphingomonas</taxon>
    </lineage>
</organism>
<dbReference type="Proteomes" id="UP000198281">
    <property type="component" value="Unassembled WGS sequence"/>
</dbReference>
<reference evidence="3" key="1">
    <citation type="submission" date="2017-06" db="EMBL/GenBank/DDBJ databases">
        <authorList>
            <person name="Varghese N."/>
            <person name="Submissions S."/>
        </authorList>
    </citation>
    <scope>NUCLEOTIDE SEQUENCE [LARGE SCALE GENOMIC DNA]</scope>
    <source>
        <strain evidence="3">LNB2</strain>
    </source>
</reference>
<evidence type="ECO:0000313" key="3">
    <source>
        <dbReference type="Proteomes" id="UP000198281"/>
    </source>
</evidence>
<name>A0A239BR27_9SPHN</name>
<dbReference type="RefSeq" id="WP_089217841.1">
    <property type="nucleotide sequence ID" value="NZ_FZOS01000001.1"/>
</dbReference>
<dbReference type="Pfam" id="PF01272">
    <property type="entry name" value="GreA_GreB"/>
    <property type="match status" value="1"/>
</dbReference>
<dbReference type="GO" id="GO:0003677">
    <property type="term" value="F:DNA binding"/>
    <property type="evidence" value="ECO:0007669"/>
    <property type="project" value="InterPro"/>
</dbReference>
<protein>
    <submittedName>
        <fullName evidence="2">GreA/GreB family elongation factor</fullName>
    </submittedName>
</protein>
<dbReference type="InterPro" id="IPR001437">
    <property type="entry name" value="Tscrpt_elong_fac_GreA/B_C"/>
</dbReference>
<keyword evidence="3" id="KW-1185">Reference proteome</keyword>
<proteinExistence type="predicted"/>
<dbReference type="PIRSF" id="PIRSF006092">
    <property type="entry name" value="GreA_GreB"/>
    <property type="match status" value="1"/>
</dbReference>
<keyword evidence="2" id="KW-0251">Elongation factor</keyword>
<dbReference type="InterPro" id="IPR023459">
    <property type="entry name" value="Tscrpt_elong_fac_GreA/B_fam"/>
</dbReference>
<dbReference type="GO" id="GO:0070063">
    <property type="term" value="F:RNA polymerase binding"/>
    <property type="evidence" value="ECO:0007669"/>
    <property type="project" value="InterPro"/>
</dbReference>
<dbReference type="PANTHER" id="PTHR30437">
    <property type="entry name" value="TRANSCRIPTION ELONGATION FACTOR GREA"/>
    <property type="match status" value="1"/>
</dbReference>
<gene>
    <name evidence="2" type="ORF">SAMN06295912_101330</name>
</gene>
<sequence>MTQAQSAAQRPPLHLIDTEADSLYGLALGAEQRLPAVAELLLNEIDRAEIHPAGDLPAGVVTMGSTVEFIDEGSEVTRTVELVWPPEADINSGRISILTPIGAGLIGLSEGQSILWPDREGNERQIRIVKVARALA</sequence>
<dbReference type="Gene3D" id="3.10.50.30">
    <property type="entry name" value="Transcription elongation factor, GreA/GreB, C-terminal domain"/>
    <property type="match status" value="1"/>
</dbReference>
<dbReference type="PANTHER" id="PTHR30437:SF5">
    <property type="entry name" value="REGULATOR OF NUCLEOSIDE DIPHOSPHATE KINASE"/>
    <property type="match status" value="1"/>
</dbReference>
<dbReference type="NCBIfam" id="NF004396">
    <property type="entry name" value="PRK05753.1"/>
    <property type="match status" value="1"/>
</dbReference>
<evidence type="ECO:0000259" key="1">
    <source>
        <dbReference type="Pfam" id="PF01272"/>
    </source>
</evidence>
<dbReference type="GO" id="GO:0003746">
    <property type="term" value="F:translation elongation factor activity"/>
    <property type="evidence" value="ECO:0007669"/>
    <property type="project" value="UniProtKB-KW"/>
</dbReference>
<dbReference type="AlphaFoldDB" id="A0A239BR27"/>
<keyword evidence="2" id="KW-0648">Protein biosynthesis</keyword>
<dbReference type="EMBL" id="FZOS01000001">
    <property type="protein sequence ID" value="SNS09868.1"/>
    <property type="molecule type" value="Genomic_DNA"/>
</dbReference>
<evidence type="ECO:0000313" key="2">
    <source>
        <dbReference type="EMBL" id="SNS09868.1"/>
    </source>
</evidence>